<feature type="region of interest" description="Disordered" evidence="1">
    <location>
        <begin position="72"/>
        <end position="95"/>
    </location>
</feature>
<reference evidence="2" key="2">
    <citation type="submission" date="2015-07" db="EMBL/GenBank/DDBJ databases">
        <authorList>
            <person name="Noorani M."/>
        </authorList>
    </citation>
    <scope>NUCLEOTIDE SEQUENCE</scope>
    <source>
        <strain evidence="2">Yugu1</strain>
    </source>
</reference>
<reference evidence="2" key="1">
    <citation type="journal article" date="2012" name="Nat. Biotechnol.">
        <title>Reference genome sequence of the model plant Setaria.</title>
        <authorList>
            <person name="Bennetzen J.L."/>
            <person name="Schmutz J."/>
            <person name="Wang H."/>
            <person name="Percifield R."/>
            <person name="Hawkins J."/>
            <person name="Pontaroli A.C."/>
            <person name="Estep M."/>
            <person name="Feng L."/>
            <person name="Vaughn J.N."/>
            <person name="Grimwood J."/>
            <person name="Jenkins J."/>
            <person name="Barry K."/>
            <person name="Lindquist E."/>
            <person name="Hellsten U."/>
            <person name="Deshpande S."/>
            <person name="Wang X."/>
            <person name="Wu X."/>
            <person name="Mitros T."/>
            <person name="Triplett J."/>
            <person name="Yang X."/>
            <person name="Ye C.Y."/>
            <person name="Mauro-Herrera M."/>
            <person name="Wang L."/>
            <person name="Li P."/>
            <person name="Sharma M."/>
            <person name="Sharma R."/>
            <person name="Ronald P.C."/>
            <person name="Panaud O."/>
            <person name="Kellogg E.A."/>
            <person name="Brutnell T.P."/>
            <person name="Doust A.N."/>
            <person name="Tuskan G.A."/>
            <person name="Rokhsar D."/>
            <person name="Devos K.M."/>
        </authorList>
    </citation>
    <scope>NUCLEOTIDE SEQUENCE [LARGE SCALE GENOMIC DNA]</scope>
    <source>
        <strain evidence="2">Yugu1</strain>
    </source>
</reference>
<gene>
    <name evidence="2" type="ORF">SETIT_1G233700v2</name>
</gene>
<evidence type="ECO:0000313" key="2">
    <source>
        <dbReference type="EMBL" id="RCV07310.1"/>
    </source>
</evidence>
<dbReference type="OrthoDB" id="10619610at2759"/>
<sequence length="95" mass="10278">MSYVSCIVAPLPRPIGVHFPTPGIIMPKGDRSNGIVPNIVINSIIWLKQVVAELGGTIPRVQANVVGPLKRPHLFSNTHSRSTNRTREAQADGCN</sequence>
<evidence type="ECO:0000256" key="1">
    <source>
        <dbReference type="SAM" id="MobiDB-lite"/>
    </source>
</evidence>
<dbReference type="AlphaFoldDB" id="A0A368PQM7"/>
<name>A0A368PQM7_SETIT</name>
<dbReference type="EMBL" id="CM003528">
    <property type="protein sequence ID" value="RCV07310.1"/>
    <property type="molecule type" value="Genomic_DNA"/>
</dbReference>
<organism evidence="2">
    <name type="scientific">Setaria italica</name>
    <name type="common">Foxtail millet</name>
    <name type="synonym">Panicum italicum</name>
    <dbReference type="NCBI Taxonomy" id="4555"/>
    <lineage>
        <taxon>Eukaryota</taxon>
        <taxon>Viridiplantae</taxon>
        <taxon>Streptophyta</taxon>
        <taxon>Embryophyta</taxon>
        <taxon>Tracheophyta</taxon>
        <taxon>Spermatophyta</taxon>
        <taxon>Magnoliopsida</taxon>
        <taxon>Liliopsida</taxon>
        <taxon>Poales</taxon>
        <taxon>Poaceae</taxon>
        <taxon>PACMAD clade</taxon>
        <taxon>Panicoideae</taxon>
        <taxon>Panicodae</taxon>
        <taxon>Paniceae</taxon>
        <taxon>Cenchrinae</taxon>
        <taxon>Setaria</taxon>
    </lineage>
</organism>
<proteinExistence type="predicted"/>
<accession>A0A368PQM7</accession>
<feature type="compositionally biased region" description="Basic and acidic residues" evidence="1">
    <location>
        <begin position="85"/>
        <end position="95"/>
    </location>
</feature>
<protein>
    <submittedName>
        <fullName evidence="2">Uncharacterized protein</fullName>
    </submittedName>
</protein>